<dbReference type="InterPro" id="IPR040382">
    <property type="entry name" value="NOL10/Enp2"/>
</dbReference>
<dbReference type="GO" id="GO:0032040">
    <property type="term" value="C:small-subunit processome"/>
    <property type="evidence" value="ECO:0007669"/>
    <property type="project" value="TreeGrafter"/>
</dbReference>
<dbReference type="InterPro" id="IPR056550">
    <property type="entry name" value="NOL10_2nd"/>
</dbReference>
<gene>
    <name evidence="10" type="ORF">GpartN1_g984.t1</name>
</gene>
<evidence type="ECO:0000313" key="10">
    <source>
        <dbReference type="EMBL" id="GJQ09193.1"/>
    </source>
</evidence>
<keyword evidence="4" id="KW-0677">Repeat</keyword>
<evidence type="ECO:0000256" key="3">
    <source>
        <dbReference type="ARBA" id="ARBA00022574"/>
    </source>
</evidence>
<dbReference type="PANTHER" id="PTHR14927">
    <property type="entry name" value="NUCLEOLAR PROTEIN 10"/>
    <property type="match status" value="1"/>
</dbReference>
<evidence type="ECO:0000256" key="4">
    <source>
        <dbReference type="ARBA" id="ARBA00022737"/>
    </source>
</evidence>
<feature type="compositionally biased region" description="Polar residues" evidence="6">
    <location>
        <begin position="496"/>
        <end position="518"/>
    </location>
</feature>
<comment type="similarity">
    <text evidence="2">Belongs to the WD repeat NOL10/ENP2 family.</text>
</comment>
<reference evidence="10" key="2">
    <citation type="submission" date="2022-01" db="EMBL/GenBank/DDBJ databases">
        <authorList>
            <person name="Hirooka S."/>
            <person name="Miyagishima S.Y."/>
        </authorList>
    </citation>
    <scope>NUCLEOTIDE SEQUENCE</scope>
    <source>
        <strain evidence="10">NBRC 102759</strain>
    </source>
</reference>
<dbReference type="EMBL" id="BQMJ01000007">
    <property type="protein sequence ID" value="GJQ09193.1"/>
    <property type="molecule type" value="Genomic_DNA"/>
</dbReference>
<feature type="compositionally biased region" description="Basic residues" evidence="6">
    <location>
        <begin position="549"/>
        <end position="559"/>
    </location>
</feature>
<dbReference type="SUPFAM" id="SSF50978">
    <property type="entry name" value="WD40 repeat-like"/>
    <property type="match status" value="1"/>
</dbReference>
<evidence type="ECO:0008006" key="12">
    <source>
        <dbReference type="Google" id="ProtNLM"/>
    </source>
</evidence>
<evidence type="ECO:0000256" key="5">
    <source>
        <dbReference type="ARBA" id="ARBA00023242"/>
    </source>
</evidence>
<dbReference type="GO" id="GO:0000462">
    <property type="term" value="P:maturation of SSU-rRNA from tricistronic rRNA transcript (SSU-rRNA, 5.8S rRNA, LSU-rRNA)"/>
    <property type="evidence" value="ECO:0007669"/>
    <property type="project" value="TreeGrafter"/>
</dbReference>
<dbReference type="Pfam" id="PF08159">
    <property type="entry name" value="NUC153"/>
    <property type="match status" value="1"/>
</dbReference>
<dbReference type="OrthoDB" id="273340at2759"/>
<dbReference type="Pfam" id="PF23098">
    <property type="entry name" value="Beta-prop_NOL10_N"/>
    <property type="match status" value="1"/>
</dbReference>
<evidence type="ECO:0000259" key="9">
    <source>
        <dbReference type="Pfam" id="PF23098"/>
    </source>
</evidence>
<feature type="domain" description="NUC153" evidence="7">
    <location>
        <begin position="472"/>
        <end position="499"/>
    </location>
</feature>
<dbReference type="PANTHER" id="PTHR14927:SF0">
    <property type="entry name" value="NUCLEOLAR PROTEIN 10"/>
    <property type="match status" value="1"/>
</dbReference>
<evidence type="ECO:0000256" key="6">
    <source>
        <dbReference type="SAM" id="MobiDB-lite"/>
    </source>
</evidence>
<evidence type="ECO:0000259" key="7">
    <source>
        <dbReference type="Pfam" id="PF08159"/>
    </source>
</evidence>
<evidence type="ECO:0000313" key="11">
    <source>
        <dbReference type="Proteomes" id="UP001061958"/>
    </source>
</evidence>
<feature type="region of interest" description="Disordered" evidence="6">
    <location>
        <begin position="486"/>
        <end position="559"/>
    </location>
</feature>
<keyword evidence="5" id="KW-0539">Nucleus</keyword>
<feature type="region of interest" description="Disordered" evidence="6">
    <location>
        <begin position="446"/>
        <end position="469"/>
    </location>
</feature>
<comment type="caution">
    <text evidence="10">The sequence shown here is derived from an EMBL/GenBank/DDBJ whole genome shotgun (WGS) entry which is preliminary data.</text>
</comment>
<evidence type="ECO:0000259" key="8">
    <source>
        <dbReference type="Pfam" id="PF23097"/>
    </source>
</evidence>
<protein>
    <recommendedName>
        <fullName evidence="12">NUC153 domain-containing protein</fullName>
    </recommendedName>
</protein>
<dbReference type="InterPro" id="IPR012580">
    <property type="entry name" value="NUC153"/>
</dbReference>
<feature type="domain" description="Nucleolar protein 10-like N-terminal" evidence="9">
    <location>
        <begin position="14"/>
        <end position="370"/>
    </location>
</feature>
<evidence type="ECO:0000256" key="2">
    <source>
        <dbReference type="ARBA" id="ARBA00005264"/>
    </source>
</evidence>
<accession>A0A9C7PR95</accession>
<dbReference type="InterPro" id="IPR056551">
    <property type="entry name" value="Beta-prop_NOL10_N"/>
</dbReference>
<name>A0A9C7PR95_9RHOD</name>
<dbReference type="InterPro" id="IPR036322">
    <property type="entry name" value="WD40_repeat_dom_sf"/>
</dbReference>
<keyword evidence="11" id="KW-1185">Reference proteome</keyword>
<sequence length="559" mass="64999">MPIPFVVHTSNGHKIYHVNNNTSQQKPEWLKNSSAKKHKREQVRRGGVEILQDFEFPTFCSKVKQSLDGNYIVAIGGYPPQVKVYDVHQVSLKFERHLDYDMIDFQILEEDWKKLVFLCTDRRLEFHSQYGSHYRTRIPKNGRDLMIDRHTADLHIVTSGPEVYRFNLDRGQFMSPWETSLSEGIQVCGMNPVYSMMAYGGEDGCLEIWDPRCRERAAKLDVATFIPSSDEYADIGVSSLRFDEMDGISMAVGMASGYCLLFDIRSSHPLVVKNQGYGLPVEGIKFHSKTRNILSHDRKSIKVWQREKGDNFATMESSLDVHHTCLIGDSGLLFVAKADRPIHSYYVPALGTAPKWCSFLDNLTEELEEQPQNVVYENYQFVTRNELESIGLQQLIGSDLLRPYMHGFFIDLKLYCKAKDAADPQAYEEYRKQKLQEKLEKLRSTRIAKRPKYPKVNKEKWEQQSNSSILQDSRFKAMFENPDFEIQQDDERYRQTHSSRSNKMIRKPNTSYSEQNYYPLNDANESHSVSPNEMQQTKEEERLPLLARLNRKQRQPRLS</sequence>
<keyword evidence="3" id="KW-0853">WD repeat</keyword>
<organism evidence="10 11">
    <name type="scientific">Galdieria partita</name>
    <dbReference type="NCBI Taxonomy" id="83374"/>
    <lineage>
        <taxon>Eukaryota</taxon>
        <taxon>Rhodophyta</taxon>
        <taxon>Bangiophyceae</taxon>
        <taxon>Galdieriales</taxon>
        <taxon>Galdieriaceae</taxon>
        <taxon>Galdieria</taxon>
    </lineage>
</organism>
<proteinExistence type="inferred from homology"/>
<feature type="domain" description="Nucleolar protein 10-like second" evidence="8">
    <location>
        <begin position="375"/>
        <end position="422"/>
    </location>
</feature>
<dbReference type="GO" id="GO:0030686">
    <property type="term" value="C:90S preribosome"/>
    <property type="evidence" value="ECO:0007669"/>
    <property type="project" value="TreeGrafter"/>
</dbReference>
<evidence type="ECO:0000256" key="1">
    <source>
        <dbReference type="ARBA" id="ARBA00004604"/>
    </source>
</evidence>
<dbReference type="InterPro" id="IPR015943">
    <property type="entry name" value="WD40/YVTN_repeat-like_dom_sf"/>
</dbReference>
<dbReference type="Pfam" id="PF23097">
    <property type="entry name" value="NOL10_2nd"/>
    <property type="match status" value="1"/>
</dbReference>
<dbReference type="Proteomes" id="UP001061958">
    <property type="component" value="Unassembled WGS sequence"/>
</dbReference>
<comment type="subcellular location">
    <subcellularLocation>
        <location evidence="1">Nucleus</location>
        <location evidence="1">Nucleolus</location>
    </subcellularLocation>
</comment>
<reference evidence="10" key="1">
    <citation type="journal article" date="2022" name="Proc. Natl. Acad. Sci. U.S.A.">
        <title>Life cycle and functional genomics of the unicellular red alga Galdieria for elucidating algal and plant evolution and industrial use.</title>
        <authorList>
            <person name="Hirooka S."/>
            <person name="Itabashi T."/>
            <person name="Ichinose T.M."/>
            <person name="Onuma R."/>
            <person name="Fujiwara T."/>
            <person name="Yamashita S."/>
            <person name="Jong L.W."/>
            <person name="Tomita R."/>
            <person name="Iwane A.H."/>
            <person name="Miyagishima S.Y."/>
        </authorList>
    </citation>
    <scope>NUCLEOTIDE SEQUENCE</scope>
    <source>
        <strain evidence="10">NBRC 102759</strain>
    </source>
</reference>
<feature type="compositionally biased region" description="Polar residues" evidence="6">
    <location>
        <begin position="526"/>
        <end position="535"/>
    </location>
</feature>
<dbReference type="Gene3D" id="2.130.10.10">
    <property type="entry name" value="YVTN repeat-like/Quinoprotein amine dehydrogenase"/>
    <property type="match status" value="1"/>
</dbReference>
<feature type="compositionally biased region" description="Basic residues" evidence="6">
    <location>
        <begin position="446"/>
        <end position="455"/>
    </location>
</feature>
<dbReference type="AlphaFoldDB" id="A0A9C7PR95"/>